<sequence>MSIALDDLEAVARKYIQESPLNRVPALDGMRIFEAPLLAAAGAADPLFEGLKAAEAVGAHHLSPRQWLEGARTVIVYFLPFTGRVREANRPLGLPATEWLYGRIEGEQMNCSLSERLVQYLTACGYQAVAPGRDERFAVRDRRSNWSERHVAFIAGLGTFSLSRSLITRSGSAGRIGSVVTDLELPPTQRAYEALDEYCSRCGACIVRCPPLAIDEQGKDNAICGAYLDRVLARYRPRYGCGKCQTGVPCESKIPVTARRAGAAGE</sequence>
<dbReference type="PROSITE" id="PS51379">
    <property type="entry name" value="4FE4S_FER_2"/>
    <property type="match status" value="1"/>
</dbReference>
<dbReference type="SUPFAM" id="SSF46548">
    <property type="entry name" value="alpha-helical ferredoxin"/>
    <property type="match status" value="1"/>
</dbReference>
<dbReference type="Proteomes" id="UP000295008">
    <property type="component" value="Unassembled WGS sequence"/>
</dbReference>
<protein>
    <recommendedName>
        <fullName evidence="4">4Fe-4S ferredoxin-type domain-containing protein</fullName>
    </recommendedName>
</protein>
<keyword evidence="2" id="KW-0408">Iron</keyword>
<evidence type="ECO:0000256" key="1">
    <source>
        <dbReference type="ARBA" id="ARBA00022723"/>
    </source>
</evidence>
<name>A0A4R1S7V1_HYDET</name>
<evidence type="ECO:0000256" key="2">
    <source>
        <dbReference type="ARBA" id="ARBA00023004"/>
    </source>
</evidence>
<dbReference type="InterPro" id="IPR017896">
    <property type="entry name" value="4Fe4S_Fe-S-bd"/>
</dbReference>
<accession>A0A4R1S7V1</accession>
<proteinExistence type="predicted"/>
<dbReference type="OrthoDB" id="9784571at2"/>
<dbReference type="GO" id="GO:0051536">
    <property type="term" value="F:iron-sulfur cluster binding"/>
    <property type="evidence" value="ECO:0007669"/>
    <property type="project" value="UniProtKB-KW"/>
</dbReference>
<dbReference type="InterPro" id="IPR017900">
    <property type="entry name" value="4Fe4S_Fe_S_CS"/>
</dbReference>
<dbReference type="PANTHER" id="PTHR42827">
    <property type="entry name" value="IRON-SULFUR CLUSTER-BINDING PROTEIN-RELATED"/>
    <property type="match status" value="1"/>
</dbReference>
<keyword evidence="3" id="KW-0411">Iron-sulfur</keyword>
<dbReference type="GO" id="GO:0046872">
    <property type="term" value="F:metal ion binding"/>
    <property type="evidence" value="ECO:0007669"/>
    <property type="project" value="UniProtKB-KW"/>
</dbReference>
<dbReference type="PROSITE" id="PS00198">
    <property type="entry name" value="4FE4S_FER_1"/>
    <property type="match status" value="1"/>
</dbReference>
<evidence type="ECO:0000259" key="4">
    <source>
        <dbReference type="PROSITE" id="PS51379"/>
    </source>
</evidence>
<organism evidence="5 6">
    <name type="scientific">Hydrogenispora ethanolica</name>
    <dbReference type="NCBI Taxonomy" id="1082276"/>
    <lineage>
        <taxon>Bacteria</taxon>
        <taxon>Bacillati</taxon>
        <taxon>Bacillota</taxon>
        <taxon>Hydrogenispora</taxon>
    </lineage>
</organism>
<evidence type="ECO:0000313" key="6">
    <source>
        <dbReference type="Proteomes" id="UP000295008"/>
    </source>
</evidence>
<gene>
    <name evidence="5" type="ORF">EDC14_1003105</name>
</gene>
<feature type="domain" description="4Fe-4S ferredoxin-type" evidence="4">
    <location>
        <begin position="190"/>
        <end position="219"/>
    </location>
</feature>
<evidence type="ECO:0000256" key="3">
    <source>
        <dbReference type="ARBA" id="ARBA00023014"/>
    </source>
</evidence>
<keyword evidence="1" id="KW-0479">Metal-binding</keyword>
<keyword evidence="6" id="KW-1185">Reference proteome</keyword>
<dbReference type="AlphaFoldDB" id="A0A4R1S7V1"/>
<dbReference type="PANTHER" id="PTHR42827:SF1">
    <property type="entry name" value="IRON-SULFUR CLUSTER-BINDING PROTEIN"/>
    <property type="match status" value="1"/>
</dbReference>
<evidence type="ECO:0000313" key="5">
    <source>
        <dbReference type="EMBL" id="TCL75174.1"/>
    </source>
</evidence>
<dbReference type="EMBL" id="SLUN01000003">
    <property type="protein sequence ID" value="TCL75174.1"/>
    <property type="molecule type" value="Genomic_DNA"/>
</dbReference>
<reference evidence="5 6" key="1">
    <citation type="submission" date="2019-03" db="EMBL/GenBank/DDBJ databases">
        <title>Genomic Encyclopedia of Type Strains, Phase IV (KMG-IV): sequencing the most valuable type-strain genomes for metagenomic binning, comparative biology and taxonomic classification.</title>
        <authorList>
            <person name="Goeker M."/>
        </authorList>
    </citation>
    <scope>NUCLEOTIDE SEQUENCE [LARGE SCALE GENOMIC DNA]</scope>
    <source>
        <strain evidence="5 6">LX-B</strain>
    </source>
</reference>
<comment type="caution">
    <text evidence="5">The sequence shown here is derived from an EMBL/GenBank/DDBJ whole genome shotgun (WGS) entry which is preliminary data.</text>
</comment>